<dbReference type="RefSeq" id="XP_030047513.1">
    <property type="nucleotide sequence ID" value="XM_030191653.1"/>
</dbReference>
<dbReference type="Pfam" id="PF15328">
    <property type="entry name" value="GCOM2"/>
    <property type="match status" value="1"/>
</dbReference>
<dbReference type="AlphaFoldDB" id="A0A6P7X4W6"/>
<protein>
    <recommendedName>
        <fullName evidence="8">DNA-directed RNA polymerase II subunit GRINL1A</fullName>
    </recommendedName>
    <alternativeName>
        <fullName evidence="10">DNA-directed RNA polymerase II subunit M</fullName>
    </alternativeName>
    <alternativeName>
        <fullName evidence="9">Glutamate receptor-like protein 1A</fullName>
    </alternativeName>
</protein>
<dbReference type="Proteomes" id="UP000515156">
    <property type="component" value="Chromosome 1"/>
</dbReference>
<organism evidence="12 13">
    <name type="scientific">Microcaecilia unicolor</name>
    <dbReference type="NCBI Taxonomy" id="1415580"/>
    <lineage>
        <taxon>Eukaryota</taxon>
        <taxon>Metazoa</taxon>
        <taxon>Chordata</taxon>
        <taxon>Craniata</taxon>
        <taxon>Vertebrata</taxon>
        <taxon>Euteleostomi</taxon>
        <taxon>Amphibia</taxon>
        <taxon>Gymnophiona</taxon>
        <taxon>Siphonopidae</taxon>
        <taxon>Microcaecilia</taxon>
    </lineage>
</organism>
<keyword evidence="7" id="KW-0539">Nucleus</keyword>
<feature type="region of interest" description="Disordered" evidence="11">
    <location>
        <begin position="217"/>
        <end position="241"/>
    </location>
</feature>
<feature type="region of interest" description="Disordered" evidence="11">
    <location>
        <begin position="276"/>
        <end position="323"/>
    </location>
</feature>
<dbReference type="InterPro" id="IPR026213">
    <property type="entry name" value="GRINL1"/>
</dbReference>
<name>A0A6P7X4W6_9AMPH</name>
<evidence type="ECO:0000256" key="7">
    <source>
        <dbReference type="ARBA" id="ARBA00023242"/>
    </source>
</evidence>
<dbReference type="GO" id="GO:0051685">
    <property type="term" value="P:maintenance of ER location"/>
    <property type="evidence" value="ECO:0007669"/>
    <property type="project" value="TreeGrafter"/>
</dbReference>
<keyword evidence="5" id="KW-0175">Coiled coil</keyword>
<evidence type="ECO:0000256" key="5">
    <source>
        <dbReference type="ARBA" id="ARBA00023054"/>
    </source>
</evidence>
<dbReference type="GO" id="GO:0016591">
    <property type="term" value="C:RNA polymerase II, holoenzyme"/>
    <property type="evidence" value="ECO:0007669"/>
    <property type="project" value="TreeGrafter"/>
</dbReference>
<evidence type="ECO:0000256" key="2">
    <source>
        <dbReference type="ARBA" id="ARBA00009876"/>
    </source>
</evidence>
<sequence length="402" mass="46248">MRQRSYSKSHKNTHTITECTYGHLKNRFRNLDHSGGKLLYSPEKVTKIFMACCTTLHCNKGNPCQRTYSSRQTKRMMTPLHPPTELNKGDTHQQVRGKKILESVEKVKLLLAQQEELKRTTSSSLSDYSEKKQLNQNFENCLKSDMKSLLKRSDEEYEKAMEVKSIADHENTSGMSEIGQDAVTNSYLGINMQTSRNNSQNLRERSRDTSGKDAEMLANSFHGVTIKDEDNNNERSRRKPDVASRVDNVYFTLNNGIARQPHYIEVLERRAKNPVMKTHKFRTNRLPAGSNDSSCSSSPSHSSSRVESPVSAEERRDREKKHLDDISAARLPPLRHMPTQLLPLEESMKLQQLQKQSYEEMQAKIAAQRLAERLNVKMVTYSPENEASMKYREVQDEEEFSE</sequence>
<evidence type="ECO:0000256" key="8">
    <source>
        <dbReference type="ARBA" id="ARBA00024236"/>
    </source>
</evidence>
<dbReference type="GO" id="GO:0031674">
    <property type="term" value="C:I band"/>
    <property type="evidence" value="ECO:0007669"/>
    <property type="project" value="TreeGrafter"/>
</dbReference>
<feature type="region of interest" description="Disordered" evidence="11">
    <location>
        <begin position="70"/>
        <end position="94"/>
    </location>
</feature>
<gene>
    <name evidence="13" type="primary">POLR2M</name>
</gene>
<keyword evidence="6" id="KW-0804">Transcription</keyword>
<dbReference type="PANTHER" id="PTHR23171">
    <property type="entry name" value="GDOWN1"/>
    <property type="match status" value="1"/>
</dbReference>
<dbReference type="GO" id="GO:0006368">
    <property type="term" value="P:transcription elongation by RNA polymerase II"/>
    <property type="evidence" value="ECO:0007669"/>
    <property type="project" value="InterPro"/>
</dbReference>
<evidence type="ECO:0000256" key="4">
    <source>
        <dbReference type="ARBA" id="ARBA00022553"/>
    </source>
</evidence>
<dbReference type="InterPro" id="IPR051375">
    <property type="entry name" value="Tuftelin_GRINL1A/MYZAP/CCD68"/>
</dbReference>
<dbReference type="CTD" id="81488"/>
<dbReference type="GO" id="GO:0035556">
    <property type="term" value="P:intracellular signal transduction"/>
    <property type="evidence" value="ECO:0007669"/>
    <property type="project" value="TreeGrafter"/>
</dbReference>
<evidence type="ECO:0000256" key="9">
    <source>
        <dbReference type="ARBA" id="ARBA00029649"/>
    </source>
</evidence>
<evidence type="ECO:0000256" key="10">
    <source>
        <dbReference type="ARBA" id="ARBA00033073"/>
    </source>
</evidence>
<dbReference type="PANTHER" id="PTHR23171:SF5">
    <property type="entry name" value="DNA-DIRECTED RNA POLYMERASE II SUBUNIT GRINL1A"/>
    <property type="match status" value="1"/>
</dbReference>
<feature type="compositionally biased region" description="Basic and acidic residues" evidence="11">
    <location>
        <begin position="312"/>
        <end position="323"/>
    </location>
</feature>
<feature type="compositionally biased region" description="Basic and acidic residues" evidence="11">
    <location>
        <begin position="225"/>
        <end position="241"/>
    </location>
</feature>
<evidence type="ECO:0000256" key="11">
    <source>
        <dbReference type="SAM" id="MobiDB-lite"/>
    </source>
</evidence>
<evidence type="ECO:0000313" key="13">
    <source>
        <dbReference type="RefSeq" id="XP_030047513.1"/>
    </source>
</evidence>
<dbReference type="GO" id="GO:0005635">
    <property type="term" value="C:nuclear envelope"/>
    <property type="evidence" value="ECO:0007669"/>
    <property type="project" value="TreeGrafter"/>
</dbReference>
<dbReference type="GO" id="GO:0003711">
    <property type="term" value="F:transcription elongation factor activity"/>
    <property type="evidence" value="ECO:0007669"/>
    <property type="project" value="InterPro"/>
</dbReference>
<dbReference type="OrthoDB" id="2408655at2759"/>
<dbReference type="InParanoid" id="A0A6P7X4W6"/>
<dbReference type="GeneID" id="115461659"/>
<accession>A0A6P7X4W6</accession>
<proteinExistence type="inferred from homology"/>
<feature type="compositionally biased region" description="Low complexity" evidence="11">
    <location>
        <begin position="290"/>
        <end position="311"/>
    </location>
</feature>
<comment type="subcellular location">
    <subcellularLocation>
        <location evidence="1">Nucleus</location>
    </subcellularLocation>
</comment>
<reference evidence="13" key="1">
    <citation type="submission" date="2025-08" db="UniProtKB">
        <authorList>
            <consortium name="RefSeq"/>
        </authorList>
    </citation>
    <scope>IDENTIFICATION</scope>
</reference>
<evidence type="ECO:0000256" key="3">
    <source>
        <dbReference type="ARBA" id="ARBA00022478"/>
    </source>
</evidence>
<dbReference type="FunCoup" id="A0A6P7X4W6">
    <property type="interactions" value="1591"/>
</dbReference>
<evidence type="ECO:0000256" key="1">
    <source>
        <dbReference type="ARBA" id="ARBA00004123"/>
    </source>
</evidence>
<dbReference type="KEGG" id="muo:115461659"/>
<keyword evidence="4" id="KW-0597">Phosphoprotein</keyword>
<keyword evidence="3" id="KW-0240">DNA-directed RNA polymerase</keyword>
<evidence type="ECO:0000313" key="12">
    <source>
        <dbReference type="Proteomes" id="UP000515156"/>
    </source>
</evidence>
<keyword evidence="12" id="KW-1185">Reference proteome</keyword>
<evidence type="ECO:0000256" key="6">
    <source>
        <dbReference type="ARBA" id="ARBA00023163"/>
    </source>
</evidence>
<comment type="similarity">
    <text evidence="2">Belongs to the GRINL1 family.</text>
</comment>